<name>A0A3D3R9X4_9PLAN</name>
<evidence type="ECO:0000256" key="4">
    <source>
        <dbReference type="ARBA" id="ARBA00007637"/>
    </source>
</evidence>
<feature type="domain" description="NAD-dependent epimerase/dehydratase" evidence="12">
    <location>
        <begin position="3"/>
        <end position="252"/>
    </location>
</feature>
<dbReference type="UniPathway" id="UPA00214"/>
<dbReference type="EC" id="5.1.3.2" evidence="5 10"/>
<evidence type="ECO:0000256" key="1">
    <source>
        <dbReference type="ARBA" id="ARBA00000083"/>
    </source>
</evidence>
<evidence type="ECO:0000256" key="10">
    <source>
        <dbReference type="RuleBase" id="RU366046"/>
    </source>
</evidence>
<evidence type="ECO:0000256" key="9">
    <source>
        <dbReference type="ARBA" id="ARBA00023277"/>
    </source>
</evidence>
<gene>
    <name evidence="13" type="primary">galE</name>
    <name evidence="13" type="ORF">DIT97_17980</name>
</gene>
<dbReference type="GO" id="GO:0006012">
    <property type="term" value="P:galactose metabolic process"/>
    <property type="evidence" value="ECO:0007669"/>
    <property type="project" value="UniProtKB-UniPathway"/>
</dbReference>
<proteinExistence type="inferred from homology"/>
<protein>
    <recommendedName>
        <fullName evidence="6 10">UDP-glucose 4-epimerase</fullName>
        <ecNumber evidence="5 10">5.1.3.2</ecNumber>
    </recommendedName>
</protein>
<keyword evidence="9 10" id="KW-0119">Carbohydrate metabolism</keyword>
<dbReference type="Gene3D" id="3.90.25.10">
    <property type="entry name" value="UDP-galactose 4-epimerase, domain 1"/>
    <property type="match status" value="1"/>
</dbReference>
<evidence type="ECO:0000256" key="7">
    <source>
        <dbReference type="ARBA" id="ARBA00023027"/>
    </source>
</evidence>
<dbReference type="GO" id="GO:0003978">
    <property type="term" value="F:UDP-glucose 4-epimerase activity"/>
    <property type="evidence" value="ECO:0007669"/>
    <property type="project" value="UniProtKB-UniRule"/>
</dbReference>
<dbReference type="InterPro" id="IPR001509">
    <property type="entry name" value="Epimerase_deHydtase"/>
</dbReference>
<feature type="region of interest" description="Disordered" evidence="11">
    <location>
        <begin position="325"/>
        <end position="347"/>
    </location>
</feature>
<evidence type="ECO:0000313" key="13">
    <source>
        <dbReference type="EMBL" id="HCO24817.1"/>
    </source>
</evidence>
<dbReference type="NCBIfam" id="TIGR01179">
    <property type="entry name" value="galE"/>
    <property type="match status" value="1"/>
</dbReference>
<comment type="subunit">
    <text evidence="10">Homodimer.</text>
</comment>
<comment type="similarity">
    <text evidence="4 10">Belongs to the NAD(P)-dependent epimerase/dehydratase family.</text>
</comment>
<comment type="caution">
    <text evidence="13">The sequence shown here is derived from an EMBL/GenBank/DDBJ whole genome shotgun (WGS) entry which is preliminary data.</text>
</comment>
<dbReference type="Pfam" id="PF01370">
    <property type="entry name" value="Epimerase"/>
    <property type="match status" value="1"/>
</dbReference>
<dbReference type="PANTHER" id="PTHR43725">
    <property type="entry name" value="UDP-GLUCOSE 4-EPIMERASE"/>
    <property type="match status" value="1"/>
</dbReference>
<keyword evidence="8 10" id="KW-0413">Isomerase</keyword>
<dbReference type="PANTHER" id="PTHR43725:SF53">
    <property type="entry name" value="UDP-ARABINOSE 4-EPIMERASE 1"/>
    <property type="match status" value="1"/>
</dbReference>
<dbReference type="CDD" id="cd05247">
    <property type="entry name" value="UDP_G4E_1_SDR_e"/>
    <property type="match status" value="1"/>
</dbReference>
<dbReference type="Proteomes" id="UP000263642">
    <property type="component" value="Unassembled WGS sequence"/>
</dbReference>
<dbReference type="SUPFAM" id="SSF51735">
    <property type="entry name" value="NAD(P)-binding Rossmann-fold domains"/>
    <property type="match status" value="1"/>
</dbReference>
<sequence length="347" mass="37755">MTILVTGGAGYIGSHCVQQLLAAGQKVCVIDNLSRGHREAVPSQASFFQLDLGETDELIDVMKSQRIEKVIHFAALAYVGESVENPLPYYANNTAGTLSLLQAMRQSRVSQIVFSSTCATYGIPEQIPVTEESAQSPINPYGWSKLFIEQILTDCASSYPNFGFIGLRYFNVAGCAMNGSLGEDHSPETHLIPNCLNTVLGKQSHVTILGNDYPTADGTCIRDYIHVEDICRAHLLALNALTPQANRFYNVGLGSGFSVLDVVKTTEQVTGREIPIEYQARRPGDPPVLSASHEKITRELGWSPRHTSLTEIIESAWNWFQKHPDGYQGLGQGQGPTASPGDSGEQA</sequence>
<evidence type="ECO:0000256" key="2">
    <source>
        <dbReference type="ARBA" id="ARBA00001911"/>
    </source>
</evidence>
<comment type="catalytic activity">
    <reaction evidence="1 10">
        <text>UDP-alpha-D-glucose = UDP-alpha-D-galactose</text>
        <dbReference type="Rhea" id="RHEA:22168"/>
        <dbReference type="ChEBI" id="CHEBI:58885"/>
        <dbReference type="ChEBI" id="CHEBI:66914"/>
        <dbReference type="EC" id="5.1.3.2"/>
    </reaction>
</comment>
<keyword evidence="7 10" id="KW-0520">NAD</keyword>
<evidence type="ECO:0000256" key="6">
    <source>
        <dbReference type="ARBA" id="ARBA00018569"/>
    </source>
</evidence>
<dbReference type="Gene3D" id="3.40.50.720">
    <property type="entry name" value="NAD(P)-binding Rossmann-like Domain"/>
    <property type="match status" value="1"/>
</dbReference>
<accession>A0A3D3R9X4</accession>
<dbReference type="InterPro" id="IPR005886">
    <property type="entry name" value="UDP_G4E"/>
</dbReference>
<organism evidence="13 14">
    <name type="scientific">Gimesia maris</name>
    <dbReference type="NCBI Taxonomy" id="122"/>
    <lineage>
        <taxon>Bacteria</taxon>
        <taxon>Pseudomonadati</taxon>
        <taxon>Planctomycetota</taxon>
        <taxon>Planctomycetia</taxon>
        <taxon>Planctomycetales</taxon>
        <taxon>Planctomycetaceae</taxon>
        <taxon>Gimesia</taxon>
    </lineage>
</organism>
<evidence type="ECO:0000259" key="12">
    <source>
        <dbReference type="Pfam" id="PF01370"/>
    </source>
</evidence>
<dbReference type="AlphaFoldDB" id="A0A3D3R9X4"/>
<dbReference type="InterPro" id="IPR036291">
    <property type="entry name" value="NAD(P)-bd_dom_sf"/>
</dbReference>
<evidence type="ECO:0000313" key="14">
    <source>
        <dbReference type="Proteomes" id="UP000263642"/>
    </source>
</evidence>
<evidence type="ECO:0000256" key="3">
    <source>
        <dbReference type="ARBA" id="ARBA00004947"/>
    </source>
</evidence>
<reference evidence="13 14" key="1">
    <citation type="journal article" date="2018" name="Nat. Biotechnol.">
        <title>A standardized bacterial taxonomy based on genome phylogeny substantially revises the tree of life.</title>
        <authorList>
            <person name="Parks D.H."/>
            <person name="Chuvochina M."/>
            <person name="Waite D.W."/>
            <person name="Rinke C."/>
            <person name="Skarshewski A."/>
            <person name="Chaumeil P.A."/>
            <person name="Hugenholtz P."/>
        </authorList>
    </citation>
    <scope>NUCLEOTIDE SEQUENCE [LARGE SCALE GENOMIC DNA]</scope>
    <source>
        <strain evidence="13">UBA9375</strain>
    </source>
</reference>
<evidence type="ECO:0000256" key="8">
    <source>
        <dbReference type="ARBA" id="ARBA00023235"/>
    </source>
</evidence>
<comment type="cofactor">
    <cofactor evidence="2 10">
        <name>NAD(+)</name>
        <dbReference type="ChEBI" id="CHEBI:57540"/>
    </cofactor>
</comment>
<evidence type="ECO:0000256" key="11">
    <source>
        <dbReference type="SAM" id="MobiDB-lite"/>
    </source>
</evidence>
<comment type="pathway">
    <text evidence="3 10">Carbohydrate metabolism; galactose metabolism.</text>
</comment>
<evidence type="ECO:0000256" key="5">
    <source>
        <dbReference type="ARBA" id="ARBA00013189"/>
    </source>
</evidence>
<dbReference type="EMBL" id="DQAY01000108">
    <property type="protein sequence ID" value="HCO24817.1"/>
    <property type="molecule type" value="Genomic_DNA"/>
</dbReference>